<keyword evidence="5 8" id="KW-0175">Coiled coil</keyword>
<accession>A0A1I5XNA6</accession>
<dbReference type="Gene3D" id="1.10.1660.10">
    <property type="match status" value="1"/>
</dbReference>
<reference evidence="9 10" key="1">
    <citation type="submission" date="2016-10" db="EMBL/GenBank/DDBJ databases">
        <authorList>
            <person name="Varghese N."/>
            <person name="Submissions S."/>
        </authorList>
    </citation>
    <scope>NUCLEOTIDE SEQUENCE [LARGE SCALE GENOMIC DNA]</scope>
    <source>
        <strain evidence="9 10">DSM 13796</strain>
    </source>
</reference>
<evidence type="ECO:0000256" key="4">
    <source>
        <dbReference type="ARBA" id="ARBA00022969"/>
    </source>
</evidence>
<dbReference type="GeneID" id="93709708"/>
<proteinExistence type="inferred from homology"/>
<evidence type="ECO:0000256" key="3">
    <source>
        <dbReference type="ARBA" id="ARBA00022829"/>
    </source>
</evidence>
<evidence type="ECO:0000313" key="10">
    <source>
        <dbReference type="Proteomes" id="UP000182762"/>
    </source>
</evidence>
<name>A0A1I5XNA6_9BACI</name>
<gene>
    <name evidence="8" type="primary">racA</name>
    <name evidence="9" type="ORF">SAMN02745910_00964</name>
</gene>
<keyword evidence="2 8" id="KW-0132">Cell division</keyword>
<keyword evidence="10" id="KW-1185">Reference proteome</keyword>
<protein>
    <recommendedName>
        <fullName evidence="8">Chromosome-anchoring protein RacA</fullName>
    </recommendedName>
</protein>
<organism evidence="9 10">
    <name type="scientific">Priestia endophytica DSM 13796</name>
    <dbReference type="NCBI Taxonomy" id="1121089"/>
    <lineage>
        <taxon>Bacteria</taxon>
        <taxon>Bacillati</taxon>
        <taxon>Bacillota</taxon>
        <taxon>Bacilli</taxon>
        <taxon>Bacillales</taxon>
        <taxon>Bacillaceae</taxon>
        <taxon>Priestia</taxon>
    </lineage>
</organism>
<keyword evidence="4 8" id="KW-0749">Sporulation</keyword>
<feature type="coiled-coil region" evidence="8">
    <location>
        <begin position="109"/>
        <end position="136"/>
    </location>
</feature>
<evidence type="ECO:0000313" key="9">
    <source>
        <dbReference type="EMBL" id="SFQ33429.1"/>
    </source>
</evidence>
<sequence length="162" mass="19026">MKTHEAARELGVSSQTVIKWIRHYNIDCAKNERGHFDISKENIKQIREAHNIQPRSSARKGHIQSSTDFDALEAQIQEMCKQMGSMMGRIAENDRRIEEKAGEVVTFQVLEHRTEITNLQKKIYELEERLAMVEEQLEKKEGFIANKKLPRWKTLFMNLWSL</sequence>
<keyword evidence="7 8" id="KW-0131">Cell cycle</keyword>
<dbReference type="Gene3D" id="1.20.5.340">
    <property type="match status" value="1"/>
</dbReference>
<feature type="DNA-binding region" description="H-T-H motif" evidence="8">
    <location>
        <begin position="3"/>
        <end position="23"/>
    </location>
</feature>
<evidence type="ECO:0000256" key="8">
    <source>
        <dbReference type="HAMAP-Rule" id="MF_01170"/>
    </source>
</evidence>
<comment type="similarity">
    <text evidence="8">Belongs to the RacA family.</text>
</comment>
<keyword evidence="1 8" id="KW-0963">Cytoplasm</keyword>
<comment type="caution">
    <text evidence="9">The sequence shown here is derived from an EMBL/GenBank/DDBJ whole genome shotgun (WGS) entry which is preliminary data.</text>
</comment>
<dbReference type="EMBL" id="FOXX01000002">
    <property type="protein sequence ID" value="SFQ33429.1"/>
    <property type="molecule type" value="Genomic_DNA"/>
</dbReference>
<evidence type="ECO:0000256" key="7">
    <source>
        <dbReference type="ARBA" id="ARBA00023306"/>
    </source>
</evidence>
<evidence type="ECO:0000256" key="1">
    <source>
        <dbReference type="ARBA" id="ARBA00022490"/>
    </source>
</evidence>
<comment type="subcellular location">
    <subcellularLocation>
        <location evidence="8">Cytoplasm</location>
    </subcellularLocation>
    <text evidence="8">Localizes to cell poles and nucleoid.</text>
</comment>
<dbReference type="InterPro" id="IPR023522">
    <property type="entry name" value="Chrosome_anchoring_RacA"/>
</dbReference>
<evidence type="ECO:0000256" key="5">
    <source>
        <dbReference type="ARBA" id="ARBA00023054"/>
    </source>
</evidence>
<keyword evidence="3 8" id="KW-0159">Chromosome partition</keyword>
<evidence type="ECO:0000256" key="2">
    <source>
        <dbReference type="ARBA" id="ARBA00022618"/>
    </source>
</evidence>
<evidence type="ECO:0000256" key="6">
    <source>
        <dbReference type="ARBA" id="ARBA00023125"/>
    </source>
</evidence>
<dbReference type="HAMAP" id="MF_01170">
    <property type="entry name" value="RacA"/>
    <property type="match status" value="1"/>
</dbReference>
<dbReference type="RefSeq" id="WP_061803446.1">
    <property type="nucleotide sequence ID" value="NZ_FOXX01000002.1"/>
</dbReference>
<keyword evidence="6 8" id="KW-0238">DNA-binding</keyword>
<comment type="function">
    <text evidence="8">Required for the formation of axial filaments and for anchoring the origin regions at the cell poles in sporulating cells, thus ensuring proper chromosome segregation in the prespore. Binds in a dispersed manner throughout the chromosome but preferentially to sites clustered in the origin portion of the chromosome, causing condensation of the chromosome and its remodeling into an elongated, anchored structure.</text>
</comment>
<dbReference type="Proteomes" id="UP000182762">
    <property type="component" value="Unassembled WGS sequence"/>
</dbReference>